<dbReference type="Pfam" id="PF08592">
    <property type="entry name" value="Anthrone_oxy"/>
    <property type="match status" value="1"/>
</dbReference>
<proteinExistence type="predicted"/>
<name>A0ABN6TUC5_9NOCA</name>
<dbReference type="EMBL" id="AP026978">
    <property type="protein sequence ID" value="BDT97071.1"/>
    <property type="molecule type" value="Genomic_DNA"/>
</dbReference>
<reference evidence="2 3" key="1">
    <citation type="submission" date="2022-11" db="EMBL/GenBank/DDBJ databases">
        <title>Genome Sequencing of Nocardia sp. ON39_IFM12276 and assembly.</title>
        <authorList>
            <person name="Shimojima M."/>
            <person name="Toyokawa M."/>
            <person name="Uesaka K."/>
        </authorList>
    </citation>
    <scope>NUCLEOTIDE SEQUENCE [LARGE SCALE GENOMIC DNA]</scope>
    <source>
        <strain evidence="2 3">IFM 12276</strain>
    </source>
</reference>
<protein>
    <submittedName>
        <fullName evidence="2">Membrane protein</fullName>
    </submittedName>
</protein>
<evidence type="ECO:0000313" key="2">
    <source>
        <dbReference type="EMBL" id="BDT97071.1"/>
    </source>
</evidence>
<sequence length="184" mass="19299">MTATRLAALVLATLATGLIAGLFYAYANSVMPALARTDDRAMIDVMQKINVVIINPWFMIAFLGTVGFTILAAALHLGREHRSTLIWIVLALVLNVVAFAVTSGLNVPLNDQLAAAGDPASITDLAAVRADFESAWVRWNVLRGVLHTLAFLVLCGALVVAGVQQGKASAAAPHHASAPAFGQS</sequence>
<evidence type="ECO:0000313" key="3">
    <source>
        <dbReference type="Proteomes" id="UP001317870"/>
    </source>
</evidence>
<feature type="transmembrane region" description="Helical" evidence="1">
    <location>
        <begin position="53"/>
        <end position="77"/>
    </location>
</feature>
<keyword evidence="1" id="KW-0472">Membrane</keyword>
<dbReference type="RefSeq" id="WP_281877000.1">
    <property type="nucleotide sequence ID" value="NZ_AP026976.1"/>
</dbReference>
<organism evidence="2 3">
    <name type="scientific">Nocardia sputorum</name>
    <dbReference type="NCBI Taxonomy" id="2984338"/>
    <lineage>
        <taxon>Bacteria</taxon>
        <taxon>Bacillati</taxon>
        <taxon>Actinomycetota</taxon>
        <taxon>Actinomycetes</taxon>
        <taxon>Mycobacteriales</taxon>
        <taxon>Nocardiaceae</taxon>
        <taxon>Nocardia</taxon>
    </lineage>
</organism>
<keyword evidence="3" id="KW-1185">Reference proteome</keyword>
<keyword evidence="1" id="KW-1133">Transmembrane helix</keyword>
<dbReference type="Proteomes" id="UP001317870">
    <property type="component" value="Chromosome"/>
</dbReference>
<feature type="transmembrane region" description="Helical" evidence="1">
    <location>
        <begin position="84"/>
        <end position="105"/>
    </location>
</feature>
<dbReference type="InterPro" id="IPR013901">
    <property type="entry name" value="Anthrone_oxy"/>
</dbReference>
<accession>A0ABN6TUC5</accession>
<keyword evidence="1" id="KW-0812">Transmembrane</keyword>
<gene>
    <name evidence="2" type="ORF">IFM12276_01000</name>
</gene>
<evidence type="ECO:0000256" key="1">
    <source>
        <dbReference type="SAM" id="Phobius"/>
    </source>
</evidence>
<feature type="transmembrane region" description="Helical" evidence="1">
    <location>
        <begin position="144"/>
        <end position="163"/>
    </location>
</feature>